<evidence type="ECO:0000256" key="13">
    <source>
        <dbReference type="RuleBase" id="RU364006"/>
    </source>
</evidence>
<feature type="binding site" evidence="11">
    <location>
        <begin position="47"/>
        <end position="53"/>
    </location>
    <ligand>
        <name>substrate</name>
    </ligand>
</feature>
<dbReference type="PROSITE" id="PS51747">
    <property type="entry name" value="CYT_DCMP_DEAMINASES_2"/>
    <property type="match status" value="1"/>
</dbReference>
<evidence type="ECO:0000256" key="9">
    <source>
        <dbReference type="ARBA" id="ARBA00049558"/>
    </source>
</evidence>
<feature type="domain" description="CMP/dCMP-type deaminase" evidence="14">
    <location>
        <begin position="6"/>
        <end position="135"/>
    </location>
</feature>
<dbReference type="InterPro" id="IPR050202">
    <property type="entry name" value="Cyt/Deoxycyt_deaminase"/>
</dbReference>
<dbReference type="EMBL" id="JABEBT010000131">
    <property type="protein sequence ID" value="KAF7630752.1"/>
    <property type="molecule type" value="Genomic_DNA"/>
</dbReference>
<dbReference type="Proteomes" id="UP000605970">
    <property type="component" value="Unassembled WGS sequence"/>
</dbReference>
<dbReference type="GO" id="GO:0004126">
    <property type="term" value="F:cytidine deaminase activity"/>
    <property type="evidence" value="ECO:0007669"/>
    <property type="project" value="UniProtKB-UniRule"/>
</dbReference>
<evidence type="ECO:0000259" key="14">
    <source>
        <dbReference type="PROSITE" id="PS51747"/>
    </source>
</evidence>
<evidence type="ECO:0000256" key="3">
    <source>
        <dbReference type="ARBA" id="ARBA00006576"/>
    </source>
</evidence>
<feature type="binding site" evidence="12">
    <location>
        <position position="94"/>
    </location>
    <ligand>
        <name>Zn(2+)</name>
        <dbReference type="ChEBI" id="CHEBI:29105"/>
        <note>catalytic</note>
    </ligand>
</feature>
<protein>
    <recommendedName>
        <fullName evidence="4 13">Cytidine deaminase</fullName>
        <ecNumber evidence="4 13">3.5.4.5</ecNumber>
    </recommendedName>
    <alternativeName>
        <fullName evidence="8 13">Cytidine aminohydrolase</fullName>
    </alternativeName>
</protein>
<dbReference type="PANTHER" id="PTHR11644">
    <property type="entry name" value="CYTIDINE DEAMINASE"/>
    <property type="match status" value="1"/>
</dbReference>
<name>A0A8S9ZE72_9BILA</name>
<comment type="function">
    <text evidence="2 13">This enzyme scavenges exogenous and endogenous cytidine and 2'-deoxycytidine for UMP synthesis.</text>
</comment>
<dbReference type="GO" id="GO:0072527">
    <property type="term" value="P:pyrimidine-containing compound metabolic process"/>
    <property type="evidence" value="ECO:0007669"/>
    <property type="project" value="UniProtKB-ARBA"/>
</dbReference>
<evidence type="ECO:0000256" key="10">
    <source>
        <dbReference type="PIRSR" id="PIRSR606262-1"/>
    </source>
</evidence>
<sequence>MPLSVAEKNALINNALEAQLNAYCPYSNFAVGASILNSNGEFFKGVNVENASYGATICAERSAICAAITSLGISNFCPKGICVTINLPSPGAPCGMCRQVLAEFGDFPVLLHSTTTKSLIITSVSELTPMSFTKTQIDQHQQMEKEKS</sequence>
<proteinExistence type="inferred from homology"/>
<dbReference type="NCBIfam" id="NF004064">
    <property type="entry name" value="PRK05578.1"/>
    <property type="match status" value="1"/>
</dbReference>
<dbReference type="AlphaFoldDB" id="A0A8S9ZE72"/>
<evidence type="ECO:0000313" key="16">
    <source>
        <dbReference type="Proteomes" id="UP000605970"/>
    </source>
</evidence>
<evidence type="ECO:0000256" key="5">
    <source>
        <dbReference type="ARBA" id="ARBA00022723"/>
    </source>
</evidence>
<evidence type="ECO:0000256" key="6">
    <source>
        <dbReference type="ARBA" id="ARBA00022801"/>
    </source>
</evidence>
<comment type="catalytic activity">
    <reaction evidence="13">
        <text>2'-deoxycytidine + H2O + H(+) = 2'-deoxyuridine + NH4(+)</text>
        <dbReference type="Rhea" id="RHEA:13433"/>
        <dbReference type="ChEBI" id="CHEBI:15377"/>
        <dbReference type="ChEBI" id="CHEBI:15378"/>
        <dbReference type="ChEBI" id="CHEBI:15698"/>
        <dbReference type="ChEBI" id="CHEBI:16450"/>
        <dbReference type="ChEBI" id="CHEBI:28938"/>
        <dbReference type="EC" id="3.5.4.5"/>
    </reaction>
</comment>
<dbReference type="OrthoDB" id="414540at2759"/>
<keyword evidence="16" id="KW-1185">Reference proteome</keyword>
<dbReference type="InterPro" id="IPR016192">
    <property type="entry name" value="APOBEC/CMP_deaminase_Zn-bd"/>
</dbReference>
<dbReference type="PANTHER" id="PTHR11644:SF2">
    <property type="entry name" value="CYTIDINE DEAMINASE"/>
    <property type="match status" value="1"/>
</dbReference>
<dbReference type="Gene3D" id="3.40.140.10">
    <property type="entry name" value="Cytidine Deaminase, domain 2"/>
    <property type="match status" value="1"/>
</dbReference>
<dbReference type="InterPro" id="IPR016193">
    <property type="entry name" value="Cytidine_deaminase-like"/>
</dbReference>
<comment type="catalytic activity">
    <reaction evidence="9 13">
        <text>cytidine + H2O + H(+) = uridine + NH4(+)</text>
        <dbReference type="Rhea" id="RHEA:16069"/>
        <dbReference type="ChEBI" id="CHEBI:15377"/>
        <dbReference type="ChEBI" id="CHEBI:15378"/>
        <dbReference type="ChEBI" id="CHEBI:16704"/>
        <dbReference type="ChEBI" id="CHEBI:17562"/>
        <dbReference type="ChEBI" id="CHEBI:28938"/>
        <dbReference type="EC" id="3.5.4.5"/>
    </reaction>
</comment>
<comment type="caution">
    <text evidence="15">The sequence shown here is derived from an EMBL/GenBank/DDBJ whole genome shotgun (WGS) entry which is preliminary data.</text>
</comment>
<keyword evidence="7 12" id="KW-0862">Zinc</keyword>
<evidence type="ECO:0000256" key="2">
    <source>
        <dbReference type="ARBA" id="ARBA00003949"/>
    </source>
</evidence>
<dbReference type="GO" id="GO:0055086">
    <property type="term" value="P:nucleobase-containing small molecule metabolic process"/>
    <property type="evidence" value="ECO:0007669"/>
    <property type="project" value="UniProtKB-ARBA"/>
</dbReference>
<dbReference type="SUPFAM" id="SSF53927">
    <property type="entry name" value="Cytidine deaminase-like"/>
    <property type="match status" value="1"/>
</dbReference>
<gene>
    <name evidence="15" type="ORF">Mgra_00008960</name>
</gene>
<dbReference type="GO" id="GO:0008270">
    <property type="term" value="F:zinc ion binding"/>
    <property type="evidence" value="ECO:0007669"/>
    <property type="project" value="UniProtKB-UniRule"/>
</dbReference>
<comment type="similarity">
    <text evidence="3 13">Belongs to the cytidine and deoxycytidylate deaminase family.</text>
</comment>
<dbReference type="InterPro" id="IPR006262">
    <property type="entry name" value="Cyt_deam_tetra"/>
</dbReference>
<dbReference type="EC" id="3.5.4.5" evidence="4 13"/>
<dbReference type="FunFam" id="3.40.140.10:FF:000008">
    <property type="entry name" value="Cytidine deaminase"/>
    <property type="match status" value="1"/>
</dbReference>
<evidence type="ECO:0000256" key="12">
    <source>
        <dbReference type="PIRSR" id="PIRSR606262-3"/>
    </source>
</evidence>
<evidence type="ECO:0000313" key="15">
    <source>
        <dbReference type="EMBL" id="KAF7630752.1"/>
    </source>
</evidence>
<reference evidence="15" key="1">
    <citation type="journal article" date="2020" name="Ecol. Evol.">
        <title>Genome structure and content of the rice root-knot nematode (Meloidogyne graminicola).</title>
        <authorList>
            <person name="Phan N.T."/>
            <person name="Danchin E.G.J."/>
            <person name="Klopp C."/>
            <person name="Perfus-Barbeoch L."/>
            <person name="Kozlowski D.K."/>
            <person name="Koutsovoulos G.D."/>
            <person name="Lopez-Roques C."/>
            <person name="Bouchez O."/>
            <person name="Zahm M."/>
            <person name="Besnard G."/>
            <person name="Bellafiore S."/>
        </authorList>
    </citation>
    <scope>NUCLEOTIDE SEQUENCE</scope>
    <source>
        <strain evidence="15">VN-18</strain>
    </source>
</reference>
<dbReference type="InterPro" id="IPR002125">
    <property type="entry name" value="CMP_dCMP_dom"/>
</dbReference>
<keyword evidence="6 13" id="KW-0378">Hydrolase</keyword>
<evidence type="ECO:0000256" key="4">
    <source>
        <dbReference type="ARBA" id="ARBA00012783"/>
    </source>
</evidence>
<feature type="active site" description="Proton donor" evidence="10">
    <location>
        <position position="60"/>
    </location>
</feature>
<dbReference type="PROSITE" id="PS00903">
    <property type="entry name" value="CYT_DCMP_DEAMINASES_1"/>
    <property type="match status" value="1"/>
</dbReference>
<feature type="binding site" evidence="12">
    <location>
        <position position="97"/>
    </location>
    <ligand>
        <name>Zn(2+)</name>
        <dbReference type="ChEBI" id="CHEBI:29105"/>
        <note>catalytic</note>
    </ligand>
</feature>
<evidence type="ECO:0000256" key="8">
    <source>
        <dbReference type="ARBA" id="ARBA00032005"/>
    </source>
</evidence>
<dbReference type="GO" id="GO:0042802">
    <property type="term" value="F:identical protein binding"/>
    <property type="evidence" value="ECO:0007669"/>
    <property type="project" value="UniProtKB-ARBA"/>
</dbReference>
<evidence type="ECO:0000256" key="7">
    <source>
        <dbReference type="ARBA" id="ARBA00022833"/>
    </source>
</evidence>
<dbReference type="Pfam" id="PF00383">
    <property type="entry name" value="dCMP_cyt_deam_1"/>
    <property type="match status" value="1"/>
</dbReference>
<evidence type="ECO:0000256" key="11">
    <source>
        <dbReference type="PIRSR" id="PIRSR606262-2"/>
    </source>
</evidence>
<comment type="cofactor">
    <cofactor evidence="1 12 13">
        <name>Zn(2+)</name>
        <dbReference type="ChEBI" id="CHEBI:29105"/>
    </cofactor>
</comment>
<organism evidence="15 16">
    <name type="scientific">Meloidogyne graminicola</name>
    <dbReference type="NCBI Taxonomy" id="189291"/>
    <lineage>
        <taxon>Eukaryota</taxon>
        <taxon>Metazoa</taxon>
        <taxon>Ecdysozoa</taxon>
        <taxon>Nematoda</taxon>
        <taxon>Chromadorea</taxon>
        <taxon>Rhabditida</taxon>
        <taxon>Tylenchina</taxon>
        <taxon>Tylenchomorpha</taxon>
        <taxon>Tylenchoidea</taxon>
        <taxon>Meloidogynidae</taxon>
        <taxon>Meloidogyninae</taxon>
        <taxon>Meloidogyne</taxon>
    </lineage>
</organism>
<dbReference type="GO" id="GO:0005829">
    <property type="term" value="C:cytosol"/>
    <property type="evidence" value="ECO:0007669"/>
    <property type="project" value="TreeGrafter"/>
</dbReference>
<keyword evidence="5 12" id="KW-0479">Metal-binding</keyword>
<feature type="binding site" evidence="12">
    <location>
        <position position="58"/>
    </location>
    <ligand>
        <name>Zn(2+)</name>
        <dbReference type="ChEBI" id="CHEBI:29105"/>
        <note>catalytic</note>
    </ligand>
</feature>
<dbReference type="CDD" id="cd01283">
    <property type="entry name" value="cytidine_deaminase"/>
    <property type="match status" value="1"/>
</dbReference>
<accession>A0A8S9ZE72</accession>
<evidence type="ECO:0000256" key="1">
    <source>
        <dbReference type="ARBA" id="ARBA00001947"/>
    </source>
</evidence>
<dbReference type="NCBIfam" id="TIGR01354">
    <property type="entry name" value="cyt_deam_tetra"/>
    <property type="match status" value="1"/>
</dbReference>